<feature type="region of interest" description="Disordered" evidence="1">
    <location>
        <begin position="1"/>
        <end position="40"/>
    </location>
</feature>
<evidence type="ECO:0000313" key="2">
    <source>
        <dbReference type="EMBL" id="THH19256.1"/>
    </source>
</evidence>
<feature type="compositionally biased region" description="Polar residues" evidence="1">
    <location>
        <begin position="20"/>
        <end position="29"/>
    </location>
</feature>
<protein>
    <submittedName>
        <fullName evidence="2">Uncharacterized protein</fullName>
    </submittedName>
</protein>
<evidence type="ECO:0000313" key="3">
    <source>
        <dbReference type="Proteomes" id="UP000310158"/>
    </source>
</evidence>
<feature type="compositionally biased region" description="Basic and acidic residues" evidence="1">
    <location>
        <begin position="318"/>
        <end position="334"/>
    </location>
</feature>
<dbReference type="Proteomes" id="UP000310158">
    <property type="component" value="Unassembled WGS sequence"/>
</dbReference>
<feature type="region of interest" description="Disordered" evidence="1">
    <location>
        <begin position="279"/>
        <end position="378"/>
    </location>
</feature>
<name>A0A4S4M2B3_9AGAM</name>
<proteinExistence type="predicted"/>
<gene>
    <name evidence="2" type="ORF">EW146_g1877</name>
</gene>
<accession>A0A4S4M2B3</accession>
<feature type="compositionally biased region" description="Polar residues" evidence="1">
    <location>
        <begin position="1"/>
        <end position="11"/>
    </location>
</feature>
<feature type="compositionally biased region" description="Low complexity" evidence="1">
    <location>
        <begin position="285"/>
        <end position="294"/>
    </location>
</feature>
<keyword evidence="3" id="KW-1185">Reference proteome</keyword>
<organism evidence="2 3">
    <name type="scientific">Bondarzewia mesenterica</name>
    <dbReference type="NCBI Taxonomy" id="1095465"/>
    <lineage>
        <taxon>Eukaryota</taxon>
        <taxon>Fungi</taxon>
        <taxon>Dikarya</taxon>
        <taxon>Basidiomycota</taxon>
        <taxon>Agaricomycotina</taxon>
        <taxon>Agaricomycetes</taxon>
        <taxon>Russulales</taxon>
        <taxon>Bondarzewiaceae</taxon>
        <taxon>Bondarzewia</taxon>
    </lineage>
</organism>
<evidence type="ECO:0000256" key="1">
    <source>
        <dbReference type="SAM" id="MobiDB-lite"/>
    </source>
</evidence>
<dbReference type="EMBL" id="SGPL01000051">
    <property type="protein sequence ID" value="THH19256.1"/>
    <property type="molecule type" value="Genomic_DNA"/>
</dbReference>
<feature type="region of interest" description="Disordered" evidence="1">
    <location>
        <begin position="219"/>
        <end position="245"/>
    </location>
</feature>
<comment type="caution">
    <text evidence="2">The sequence shown here is derived from an EMBL/GenBank/DDBJ whole genome shotgun (WGS) entry which is preliminary data.</text>
</comment>
<sequence length="446" mass="49480">MYSLQRSTSPVPDTFRHASGITNAISNGPQGMPSPDHYYSTTRSDYALREQYDHAYHSRTSQRYDGQQLSYVHTSVPNSNVAYGFSNPSLSYAGAGHGRRYSPSYGVQDYGHTPFNLRPDHSLSRSQVAPGFPLGTSPFAQTVDQAAGPFDSATRTSYTPSHLVGRIDGDRQATIPSNWPSRPIPNINASDTLNSSDNHIIYETGSKIVRTIVLTSSRNANTAQQNPHPDRNSSPTVQADLQNNSLPPHIRSFNIAPTIPSLSELIALRPRIPGLLIYGTDDSDSTTPETSMDTIPGFHHTQETEDGCAPRTNTAAETPRRTSQNHDVRLRDPESYSEEDYDKSLYEDSGSAEIEVDIPEDARSPVTEPDSDDEAHAEPDYCKIFHAVLRNKYSSKTLSPLNPLQNMPSGSLVKFKSSRLISRLYPSNSNSDMYGRRLFDLERQRR</sequence>
<dbReference type="AlphaFoldDB" id="A0A4S4M2B3"/>
<reference evidence="2 3" key="1">
    <citation type="submission" date="2019-02" db="EMBL/GenBank/DDBJ databases">
        <title>Genome sequencing of the rare red list fungi Bondarzewia mesenterica.</title>
        <authorList>
            <person name="Buettner E."/>
            <person name="Kellner H."/>
        </authorList>
    </citation>
    <scope>NUCLEOTIDE SEQUENCE [LARGE SCALE GENOMIC DNA]</scope>
    <source>
        <strain evidence="2 3">DSM 108281</strain>
    </source>
</reference>